<evidence type="ECO:0000313" key="1">
    <source>
        <dbReference type="EMBL" id="CAH1448590.1"/>
    </source>
</evidence>
<dbReference type="Proteomes" id="UP001157418">
    <property type="component" value="Unassembled WGS sequence"/>
</dbReference>
<protein>
    <submittedName>
        <fullName evidence="1">Uncharacterized protein</fullName>
    </submittedName>
</protein>
<sequence length="112" mass="13375">MNSMLYRRFDPNTLKQCEIESLSPLTRATLLRANYWIDGYWSPESNENNIARNIIYGTGGKKYQYSYGERFPISVASHLQFLCNWNDARRLRLLLLIMSAEKFWEVMFMHLR</sequence>
<dbReference type="EMBL" id="CAKMRJ010005634">
    <property type="protein sequence ID" value="CAH1448590.1"/>
    <property type="molecule type" value="Genomic_DNA"/>
</dbReference>
<keyword evidence="2" id="KW-1185">Reference proteome</keyword>
<comment type="caution">
    <text evidence="1">The sequence shown here is derived from an EMBL/GenBank/DDBJ whole genome shotgun (WGS) entry which is preliminary data.</text>
</comment>
<dbReference type="AlphaFoldDB" id="A0AAU9PG77"/>
<reference evidence="1 2" key="1">
    <citation type="submission" date="2022-01" db="EMBL/GenBank/DDBJ databases">
        <authorList>
            <person name="Xiong W."/>
            <person name="Schranz E."/>
        </authorList>
    </citation>
    <scope>NUCLEOTIDE SEQUENCE [LARGE SCALE GENOMIC DNA]</scope>
</reference>
<accession>A0AAU9PG77</accession>
<proteinExistence type="predicted"/>
<organism evidence="1 2">
    <name type="scientific">Lactuca virosa</name>
    <dbReference type="NCBI Taxonomy" id="75947"/>
    <lineage>
        <taxon>Eukaryota</taxon>
        <taxon>Viridiplantae</taxon>
        <taxon>Streptophyta</taxon>
        <taxon>Embryophyta</taxon>
        <taxon>Tracheophyta</taxon>
        <taxon>Spermatophyta</taxon>
        <taxon>Magnoliopsida</taxon>
        <taxon>eudicotyledons</taxon>
        <taxon>Gunneridae</taxon>
        <taxon>Pentapetalae</taxon>
        <taxon>asterids</taxon>
        <taxon>campanulids</taxon>
        <taxon>Asterales</taxon>
        <taxon>Asteraceae</taxon>
        <taxon>Cichorioideae</taxon>
        <taxon>Cichorieae</taxon>
        <taxon>Lactucinae</taxon>
        <taxon>Lactuca</taxon>
    </lineage>
</organism>
<evidence type="ECO:0000313" key="2">
    <source>
        <dbReference type="Proteomes" id="UP001157418"/>
    </source>
</evidence>
<gene>
    <name evidence="1" type="ORF">LVIROSA_LOCUS34122</name>
</gene>
<name>A0AAU9PG77_9ASTR</name>